<feature type="transmembrane region" description="Helical" evidence="1">
    <location>
        <begin position="102"/>
        <end position="123"/>
    </location>
</feature>
<feature type="transmembrane region" description="Helical" evidence="1">
    <location>
        <begin position="7"/>
        <end position="28"/>
    </location>
</feature>
<organism evidence="2 3">
    <name type="scientific">Amycolatopsis viridis</name>
    <dbReference type="NCBI Taxonomy" id="185678"/>
    <lineage>
        <taxon>Bacteria</taxon>
        <taxon>Bacillati</taxon>
        <taxon>Actinomycetota</taxon>
        <taxon>Actinomycetes</taxon>
        <taxon>Pseudonocardiales</taxon>
        <taxon>Pseudonocardiaceae</taxon>
        <taxon>Amycolatopsis</taxon>
    </lineage>
</organism>
<dbReference type="InterPro" id="IPR025363">
    <property type="entry name" value="DUF4267"/>
</dbReference>
<proteinExistence type="predicted"/>
<reference evidence="2 3" key="1">
    <citation type="submission" date="2020-03" db="EMBL/GenBank/DDBJ databases">
        <title>Sequencing the genomes of 1000 actinobacteria strains.</title>
        <authorList>
            <person name="Klenk H.-P."/>
        </authorList>
    </citation>
    <scope>NUCLEOTIDE SEQUENCE [LARGE SCALE GENOMIC DNA]</scope>
    <source>
        <strain evidence="2 3">DSM 45668</strain>
    </source>
</reference>
<dbReference type="Proteomes" id="UP000754495">
    <property type="component" value="Unassembled WGS sequence"/>
</dbReference>
<dbReference type="EMBL" id="JAANOU010000001">
    <property type="protein sequence ID" value="NIH80968.1"/>
    <property type="molecule type" value="Genomic_DNA"/>
</dbReference>
<evidence type="ECO:0000313" key="2">
    <source>
        <dbReference type="EMBL" id="NIH80968.1"/>
    </source>
</evidence>
<dbReference type="RefSeq" id="WP_167116014.1">
    <property type="nucleotide sequence ID" value="NZ_JAANOU010000001.1"/>
</dbReference>
<gene>
    <name evidence="2" type="ORF">FHX46_003498</name>
</gene>
<keyword evidence="1" id="KW-0812">Transmembrane</keyword>
<accession>A0ABX0SWR0</accession>
<evidence type="ECO:0000256" key="1">
    <source>
        <dbReference type="SAM" id="Phobius"/>
    </source>
</evidence>
<name>A0ABX0SWR0_9PSEU</name>
<protein>
    <recommendedName>
        <fullName evidence="4">Small membrane hydrophobic protein</fullName>
    </recommendedName>
</protein>
<comment type="caution">
    <text evidence="2">The sequence shown here is derived from an EMBL/GenBank/DDBJ whole genome shotgun (WGS) entry which is preliminary data.</text>
</comment>
<evidence type="ECO:0000313" key="3">
    <source>
        <dbReference type="Proteomes" id="UP000754495"/>
    </source>
</evidence>
<keyword evidence="1" id="KW-1133">Transmembrane helix</keyword>
<keyword evidence="1" id="KW-0472">Membrane</keyword>
<dbReference type="Pfam" id="PF14087">
    <property type="entry name" value="DUF4267"/>
    <property type="match status" value="1"/>
</dbReference>
<keyword evidence="3" id="KW-1185">Reference proteome</keyword>
<sequence length="138" mass="14104">MSLKTVNTALTTAGILFILYIGLSYLVAPGTIAPGFGLPDWPSGDGDGFLILKGVRDTVSGLVLAVLLLTGHRRALGFVLLAEAVTPFGDMTTVLAHHGSAAIAFGVHGLTATVIVVIGLLTLRETRTVTAAPAPALS</sequence>
<evidence type="ECO:0008006" key="4">
    <source>
        <dbReference type="Google" id="ProtNLM"/>
    </source>
</evidence>